<organism evidence="1 2">
    <name type="scientific">Vespula maculifrons</name>
    <name type="common">Eastern yellow jacket</name>
    <name type="synonym">Wasp</name>
    <dbReference type="NCBI Taxonomy" id="7453"/>
    <lineage>
        <taxon>Eukaryota</taxon>
        <taxon>Metazoa</taxon>
        <taxon>Ecdysozoa</taxon>
        <taxon>Arthropoda</taxon>
        <taxon>Hexapoda</taxon>
        <taxon>Insecta</taxon>
        <taxon>Pterygota</taxon>
        <taxon>Neoptera</taxon>
        <taxon>Endopterygota</taxon>
        <taxon>Hymenoptera</taxon>
        <taxon>Apocrita</taxon>
        <taxon>Aculeata</taxon>
        <taxon>Vespoidea</taxon>
        <taxon>Vespidae</taxon>
        <taxon>Vespinae</taxon>
        <taxon>Vespula</taxon>
    </lineage>
</organism>
<reference evidence="1 2" key="1">
    <citation type="journal article" date="2024" name="Ann. Entomol. Soc. Am.">
        <title>Genomic analyses of the southern and eastern yellowjacket wasps (Hymenoptera: Vespidae) reveal evolutionary signatures of social life.</title>
        <authorList>
            <person name="Catto M.A."/>
            <person name="Caine P.B."/>
            <person name="Orr S.E."/>
            <person name="Hunt B.G."/>
            <person name="Goodisman M.A.D."/>
        </authorList>
    </citation>
    <scope>NUCLEOTIDE SEQUENCE [LARGE SCALE GENOMIC DNA]</scope>
    <source>
        <strain evidence="1">232</strain>
        <tissue evidence="1">Head and thorax</tissue>
    </source>
</reference>
<dbReference type="AlphaFoldDB" id="A0ABD2CXW5"/>
<sequence length="60" mass="7188">MAQLFNELEDVEDYITLNAEVTKHVKNFTKSKHFVIQESEESFEEVNNAEYIGYWKQIIF</sequence>
<proteinExistence type="predicted"/>
<dbReference type="EMBL" id="JAYRBN010000028">
    <property type="protein sequence ID" value="KAL2748998.1"/>
    <property type="molecule type" value="Genomic_DNA"/>
</dbReference>
<evidence type="ECO:0000313" key="1">
    <source>
        <dbReference type="EMBL" id="KAL2748998.1"/>
    </source>
</evidence>
<evidence type="ECO:0000313" key="2">
    <source>
        <dbReference type="Proteomes" id="UP001607303"/>
    </source>
</evidence>
<gene>
    <name evidence="1" type="ORF">V1477_002608</name>
</gene>
<comment type="caution">
    <text evidence="1">The sequence shown here is derived from an EMBL/GenBank/DDBJ whole genome shotgun (WGS) entry which is preliminary data.</text>
</comment>
<name>A0ABD2CXW5_VESMC</name>
<keyword evidence="2" id="KW-1185">Reference proteome</keyword>
<accession>A0ABD2CXW5</accession>
<dbReference type="Proteomes" id="UP001607303">
    <property type="component" value="Unassembled WGS sequence"/>
</dbReference>
<protein>
    <submittedName>
        <fullName evidence="1">Uncharacterized protein</fullName>
    </submittedName>
</protein>